<feature type="region of interest" description="Disordered" evidence="2">
    <location>
        <begin position="1"/>
        <end position="72"/>
    </location>
</feature>
<evidence type="ECO:0000256" key="2">
    <source>
        <dbReference type="SAM" id="MobiDB-lite"/>
    </source>
</evidence>
<sequence>MAQPFLPSTPSSSYHGSQSDKLSLSRTRSSTSNGRVHKQSSHQQQRQLQQKQHRKKKKQQPSPPPKPPSSWEQLKSLLTCRIVGLTQVHDPSSAAAAGGTAKNGSKYAKLGSSCTSICTFKDVVHCNTRAIHHRGDHDAFPDSCSTASGTLGSEIGLLAARSSSRRKKPLRQRGLLRRHLVLQRYPTPRTICSCPECGDVFTKAESLEMHQAIRHAVSELGPEDSGRNIVEIIFKSSWLKKDQPLCKIERILKVHNTQRTITRFEDYRDSVKARAAAALLQLNAATARHGGGGRRTPGAPRTATSCSASTAVASTAASAHGFHQPLLFLVVVLSNALWPHHEPGKGVRTTASSGRAHDCCLRASGHEPDGGLGRRAMLVCRVIAGRVRPVGDEAAAAPTDETGSSSSAVFDSTATVQHGYSDGAAAGGACPSLEELFVSTPRAILPCFVVIYRVTA</sequence>
<organism evidence="4">
    <name type="scientific">Spirodela intermedia</name>
    <name type="common">Intermediate duckweed</name>
    <dbReference type="NCBI Taxonomy" id="51605"/>
    <lineage>
        <taxon>Eukaryota</taxon>
        <taxon>Viridiplantae</taxon>
        <taxon>Streptophyta</taxon>
        <taxon>Embryophyta</taxon>
        <taxon>Tracheophyta</taxon>
        <taxon>Spermatophyta</taxon>
        <taxon>Magnoliopsida</taxon>
        <taxon>Liliopsida</taxon>
        <taxon>Araceae</taxon>
        <taxon>Lemnoideae</taxon>
        <taxon>Spirodela</taxon>
    </lineage>
</organism>
<evidence type="ECO:0000256" key="1">
    <source>
        <dbReference type="PROSITE-ProRule" id="PRU00042"/>
    </source>
</evidence>
<feature type="compositionally biased region" description="Low complexity" evidence="2">
    <location>
        <begin position="41"/>
        <end position="50"/>
    </location>
</feature>
<protein>
    <recommendedName>
        <fullName evidence="3">C2H2-type domain-containing protein</fullName>
    </recommendedName>
</protein>
<dbReference type="PANTHER" id="PTHR31681">
    <property type="entry name" value="C2H2-LIKE ZINC FINGER PROTEIN"/>
    <property type="match status" value="1"/>
</dbReference>
<keyword evidence="1" id="KW-0479">Metal-binding</keyword>
<dbReference type="SUPFAM" id="SSF56399">
    <property type="entry name" value="ADP-ribosylation"/>
    <property type="match status" value="1"/>
</dbReference>
<evidence type="ECO:0000313" key="5">
    <source>
        <dbReference type="Proteomes" id="UP001189122"/>
    </source>
</evidence>
<dbReference type="Gene3D" id="3.90.228.10">
    <property type="match status" value="1"/>
</dbReference>
<dbReference type="AlphaFoldDB" id="A0A7I8IE96"/>
<keyword evidence="1" id="KW-0863">Zinc-finger</keyword>
<evidence type="ECO:0000259" key="3">
    <source>
        <dbReference type="PROSITE" id="PS50157"/>
    </source>
</evidence>
<feature type="domain" description="C2H2-type" evidence="3">
    <location>
        <begin position="192"/>
        <end position="220"/>
    </location>
</feature>
<accession>A0A7I8IE96</accession>
<dbReference type="Proteomes" id="UP001189122">
    <property type="component" value="Unassembled WGS sequence"/>
</dbReference>
<dbReference type="EMBL" id="CACRZD030000002">
    <property type="protein sequence ID" value="CAA6655951.1"/>
    <property type="molecule type" value="Genomic_DNA"/>
</dbReference>
<gene>
    <name evidence="4" type="ORF">SI7747_02002491</name>
</gene>
<reference evidence="4 5" key="1">
    <citation type="submission" date="2019-12" db="EMBL/GenBank/DDBJ databases">
        <authorList>
            <person name="Scholz U."/>
            <person name="Mascher M."/>
            <person name="Fiebig A."/>
        </authorList>
    </citation>
    <scope>NUCLEOTIDE SEQUENCE</scope>
</reference>
<keyword evidence="5" id="KW-1185">Reference proteome</keyword>
<dbReference type="EMBL" id="LR743589">
    <property type="protein sequence ID" value="CAA2616268.1"/>
    <property type="molecule type" value="Genomic_DNA"/>
</dbReference>
<evidence type="ECO:0000313" key="4">
    <source>
        <dbReference type="EMBL" id="CAA2616268.1"/>
    </source>
</evidence>
<dbReference type="PANTHER" id="PTHR31681:SF12">
    <property type="entry name" value="C2H2-LIKE ZINC FINGER PROTEIN"/>
    <property type="match status" value="1"/>
</dbReference>
<keyword evidence="1" id="KW-0862">Zinc</keyword>
<name>A0A7I8IE96_SPIIN</name>
<dbReference type="PROSITE" id="PS00028">
    <property type="entry name" value="ZINC_FINGER_C2H2_1"/>
    <property type="match status" value="1"/>
</dbReference>
<proteinExistence type="predicted"/>
<dbReference type="PROSITE" id="PS50157">
    <property type="entry name" value="ZINC_FINGER_C2H2_2"/>
    <property type="match status" value="1"/>
</dbReference>
<feature type="compositionally biased region" description="Low complexity" evidence="2">
    <location>
        <begin position="22"/>
        <end position="32"/>
    </location>
</feature>
<feature type="compositionally biased region" description="Polar residues" evidence="2">
    <location>
        <begin position="1"/>
        <end position="21"/>
    </location>
</feature>
<dbReference type="GO" id="GO:0008270">
    <property type="term" value="F:zinc ion binding"/>
    <property type="evidence" value="ECO:0007669"/>
    <property type="project" value="UniProtKB-KW"/>
</dbReference>
<dbReference type="InterPro" id="IPR013087">
    <property type="entry name" value="Znf_C2H2_type"/>
</dbReference>